<name>A0A9Q3PVJ5_9BASI</name>
<comment type="caution">
    <text evidence="3">The sequence shown here is derived from an EMBL/GenBank/DDBJ whole genome shotgun (WGS) entry which is preliminary data.</text>
</comment>
<feature type="domain" description="Myb-like" evidence="2">
    <location>
        <begin position="84"/>
        <end position="153"/>
    </location>
</feature>
<dbReference type="AlphaFoldDB" id="A0A9Q3PVJ5"/>
<feature type="compositionally biased region" description="Basic residues" evidence="1">
    <location>
        <begin position="35"/>
        <end position="54"/>
    </location>
</feature>
<reference evidence="3" key="1">
    <citation type="submission" date="2021-03" db="EMBL/GenBank/DDBJ databases">
        <title>Draft genome sequence of rust myrtle Austropuccinia psidii MF-1, a brazilian biotype.</title>
        <authorList>
            <person name="Quecine M.C."/>
            <person name="Pachon D.M.R."/>
            <person name="Bonatelli M.L."/>
            <person name="Correr F.H."/>
            <person name="Franceschini L.M."/>
            <person name="Leite T.F."/>
            <person name="Margarido G.R.A."/>
            <person name="Almeida C.A."/>
            <person name="Ferrarezi J.A."/>
            <person name="Labate C.A."/>
        </authorList>
    </citation>
    <scope>NUCLEOTIDE SEQUENCE</scope>
    <source>
        <strain evidence="3">MF-1</strain>
    </source>
</reference>
<feature type="region of interest" description="Disordered" evidence="1">
    <location>
        <begin position="348"/>
        <end position="380"/>
    </location>
</feature>
<dbReference type="PANTHER" id="PTHR45125">
    <property type="entry name" value="F21J9.4-RELATED"/>
    <property type="match status" value="1"/>
</dbReference>
<feature type="region of interest" description="Disordered" evidence="1">
    <location>
        <begin position="34"/>
        <end position="56"/>
    </location>
</feature>
<evidence type="ECO:0000313" key="4">
    <source>
        <dbReference type="Proteomes" id="UP000765509"/>
    </source>
</evidence>
<organism evidence="3 4">
    <name type="scientific">Austropuccinia psidii MF-1</name>
    <dbReference type="NCBI Taxonomy" id="1389203"/>
    <lineage>
        <taxon>Eukaryota</taxon>
        <taxon>Fungi</taxon>
        <taxon>Dikarya</taxon>
        <taxon>Basidiomycota</taxon>
        <taxon>Pucciniomycotina</taxon>
        <taxon>Pucciniomycetes</taxon>
        <taxon>Pucciniales</taxon>
        <taxon>Sphaerophragmiaceae</taxon>
        <taxon>Austropuccinia</taxon>
    </lineage>
</organism>
<evidence type="ECO:0000313" key="3">
    <source>
        <dbReference type="EMBL" id="MBW0575659.1"/>
    </source>
</evidence>
<feature type="compositionally biased region" description="Polar residues" evidence="1">
    <location>
        <begin position="1"/>
        <end position="12"/>
    </location>
</feature>
<gene>
    <name evidence="3" type="ORF">O181_115374</name>
</gene>
<dbReference type="Proteomes" id="UP000765509">
    <property type="component" value="Unassembled WGS sequence"/>
</dbReference>
<dbReference type="OrthoDB" id="2497425at2759"/>
<evidence type="ECO:0000256" key="1">
    <source>
        <dbReference type="SAM" id="MobiDB-lite"/>
    </source>
</evidence>
<feature type="region of interest" description="Disordered" evidence="1">
    <location>
        <begin position="70"/>
        <end position="92"/>
    </location>
</feature>
<proteinExistence type="predicted"/>
<feature type="compositionally biased region" description="Low complexity" evidence="1">
    <location>
        <begin position="271"/>
        <end position="281"/>
    </location>
</feature>
<feature type="region of interest" description="Disordered" evidence="1">
    <location>
        <begin position="1"/>
        <end position="22"/>
    </location>
</feature>
<feature type="compositionally biased region" description="Polar residues" evidence="1">
    <location>
        <begin position="74"/>
        <end position="83"/>
    </location>
</feature>
<dbReference type="PROSITE" id="PS50090">
    <property type="entry name" value="MYB_LIKE"/>
    <property type="match status" value="1"/>
</dbReference>
<dbReference type="InterPro" id="IPR001005">
    <property type="entry name" value="SANT/Myb"/>
</dbReference>
<dbReference type="PANTHER" id="PTHR45125:SF3">
    <property type="entry name" value="NO-APICAL-MERISTEM-ASSOCIATED CARBOXY-TERMINAL DOMAIN PROTEIN"/>
    <property type="match status" value="1"/>
</dbReference>
<accession>A0A9Q3PVJ5</accession>
<keyword evidence="4" id="KW-1185">Reference proteome</keyword>
<evidence type="ECO:0000259" key="2">
    <source>
        <dbReference type="PROSITE" id="PS50090"/>
    </source>
</evidence>
<protein>
    <recommendedName>
        <fullName evidence="2">Myb-like domain-containing protein</fullName>
    </recommendedName>
</protein>
<dbReference type="EMBL" id="AVOT02096723">
    <property type="protein sequence ID" value="MBW0575659.1"/>
    <property type="molecule type" value="Genomic_DNA"/>
</dbReference>
<feature type="region of interest" description="Disordered" evidence="1">
    <location>
        <begin position="259"/>
        <end position="291"/>
    </location>
</feature>
<sequence>MDLSQSSLNQVPTNPPHPSSLNQLEFDQFDQQTFAHHHHHHHHHGHHHHDHLNHKSQLDQLDNKLSSNSLLDQASSTSSNSPKLSHVRRPNWTTSEDEQLCRSWLENTIDPVTNTLQKGTQFWNRVAQDFGHRGIGQIQRNKDHVRNRWQLLQAKVIKFTSCYARIQCINSTNKTHDEIVADAMRLYEREESHKFTFYSSWLILRNSPHWLQWSANVTHKRLTPGIQPLSDIAVSPHSTISLLDSDESPTLDQQPINRLIPHVQRPPPTPTSTSATSSSTPISLTRSVTRPTEDENVDKLIAIAMKRKADVQEAALEVQLLSIDPDKITDPLRREVYTMKMEEIRDRYRAKRSKSREATSQLVDDAIQPDLAVAYESPQH</sequence>